<organism evidence="1">
    <name type="scientific">Brachypodium distachyon</name>
    <name type="common">Purple false brome</name>
    <name type="synonym">Trachynia distachya</name>
    <dbReference type="NCBI Taxonomy" id="15368"/>
    <lineage>
        <taxon>Eukaryota</taxon>
        <taxon>Viridiplantae</taxon>
        <taxon>Streptophyta</taxon>
        <taxon>Embryophyta</taxon>
        <taxon>Tracheophyta</taxon>
        <taxon>Spermatophyta</taxon>
        <taxon>Magnoliopsida</taxon>
        <taxon>Liliopsida</taxon>
        <taxon>Poales</taxon>
        <taxon>Poaceae</taxon>
        <taxon>BOP clade</taxon>
        <taxon>Pooideae</taxon>
        <taxon>Stipodae</taxon>
        <taxon>Brachypodieae</taxon>
        <taxon>Brachypodium</taxon>
    </lineage>
</organism>
<dbReference type="Gramene" id="PNT68212">
    <property type="protein sequence ID" value="PNT68212"/>
    <property type="gene ID" value="BRADI_3g37227v3"/>
</dbReference>
<protein>
    <submittedName>
        <fullName evidence="1 2">Uncharacterized protein</fullName>
    </submittedName>
</protein>
<accession>A0A2K2D1P3</accession>
<evidence type="ECO:0000313" key="1">
    <source>
        <dbReference type="EMBL" id="PNT68212.1"/>
    </source>
</evidence>
<evidence type="ECO:0000313" key="3">
    <source>
        <dbReference type="Proteomes" id="UP000008810"/>
    </source>
</evidence>
<dbReference type="EnsemblPlants" id="PNT68212">
    <property type="protein sequence ID" value="PNT68212"/>
    <property type="gene ID" value="BRADI_3g37227v3"/>
</dbReference>
<evidence type="ECO:0000313" key="2">
    <source>
        <dbReference type="EnsemblPlants" id="PNT68212"/>
    </source>
</evidence>
<name>A0A2K2D1P3_BRADI</name>
<reference evidence="1 2" key="1">
    <citation type="journal article" date="2010" name="Nature">
        <title>Genome sequencing and analysis of the model grass Brachypodium distachyon.</title>
        <authorList>
            <consortium name="International Brachypodium Initiative"/>
        </authorList>
    </citation>
    <scope>NUCLEOTIDE SEQUENCE [LARGE SCALE GENOMIC DNA]</scope>
    <source>
        <strain evidence="1 2">Bd21</strain>
    </source>
</reference>
<reference evidence="1" key="2">
    <citation type="submission" date="2017-06" db="EMBL/GenBank/DDBJ databases">
        <title>WGS assembly of Brachypodium distachyon.</title>
        <authorList>
            <consortium name="The International Brachypodium Initiative"/>
            <person name="Lucas S."/>
            <person name="Harmon-Smith M."/>
            <person name="Lail K."/>
            <person name="Tice H."/>
            <person name="Grimwood J."/>
            <person name="Bruce D."/>
            <person name="Barry K."/>
            <person name="Shu S."/>
            <person name="Lindquist E."/>
            <person name="Wang M."/>
            <person name="Pitluck S."/>
            <person name="Vogel J.P."/>
            <person name="Garvin D.F."/>
            <person name="Mockler T.C."/>
            <person name="Schmutz J."/>
            <person name="Rokhsar D."/>
            <person name="Bevan M.W."/>
        </authorList>
    </citation>
    <scope>NUCLEOTIDE SEQUENCE</scope>
    <source>
        <strain evidence="1">Bd21</strain>
    </source>
</reference>
<dbReference type="EMBL" id="CM000882">
    <property type="protein sequence ID" value="PNT68212.1"/>
    <property type="molecule type" value="Genomic_DNA"/>
</dbReference>
<reference evidence="2" key="3">
    <citation type="submission" date="2018-08" db="UniProtKB">
        <authorList>
            <consortium name="EnsemblPlants"/>
        </authorList>
    </citation>
    <scope>IDENTIFICATION</scope>
    <source>
        <strain evidence="2">cv. Bd21</strain>
    </source>
</reference>
<gene>
    <name evidence="1" type="ORF">BRADI_3g37227v3</name>
</gene>
<dbReference type="Proteomes" id="UP000008810">
    <property type="component" value="Chromosome 3"/>
</dbReference>
<dbReference type="InParanoid" id="A0A2K2D1P3"/>
<sequence length="144" mass="16143">MARGSHVVAETEGMQLGWVIYLMIVQRGVACNFSLWRRCTSTFVLRALQSARARVARGSPLIQGPERARAMYYDDGAIGIDRGERSNTSRPGEIRFAAVANHAAGWLAGQVRSGHREMLSEILFLFWCSRGLMADDRWDVICPR</sequence>
<proteinExistence type="predicted"/>
<dbReference type="AlphaFoldDB" id="A0A2K2D1P3"/>
<keyword evidence="3" id="KW-1185">Reference proteome</keyword>